<keyword evidence="2" id="KW-0349">Heme</keyword>
<evidence type="ECO:0000256" key="3">
    <source>
        <dbReference type="ARBA" id="ARBA00022692"/>
    </source>
</evidence>
<dbReference type="EMBL" id="CP002454">
    <property type="protein sequence ID" value="ADV66952.1"/>
    <property type="molecule type" value="Genomic_DNA"/>
</dbReference>
<dbReference type="HOGENOM" id="CLU_145876_0_0_0"/>
<dbReference type="KEGG" id="dmr:Deima_1301"/>
<accession>E8U7B3</accession>
<sequence>MLRAKTYQDAKMASHTNAELNWWIFMRISGVLLVFLVLGHVYMTFIQVSESDATFDAVVNKLAQPAWKFYDFLILLLATLHGVNGARYSIEDYIRSRPNRFWVKGVFYTVVASIFTLGTIGLFTYHA</sequence>
<evidence type="ECO:0000256" key="2">
    <source>
        <dbReference type="ARBA" id="ARBA00022617"/>
    </source>
</evidence>
<dbReference type="RefSeq" id="WP_013556457.1">
    <property type="nucleotide sequence ID" value="NC_014958.1"/>
</dbReference>
<keyword evidence="7 8" id="KW-0472">Membrane</keyword>
<evidence type="ECO:0000256" key="7">
    <source>
        <dbReference type="ARBA" id="ARBA00023136"/>
    </source>
</evidence>
<gene>
    <name evidence="9" type="ordered locus">Deima_1301</name>
</gene>
<organism evidence="9 10">
    <name type="scientific">Deinococcus maricopensis (strain DSM 21211 / LMG 22137 / NRRL B-23946 / LB-34)</name>
    <dbReference type="NCBI Taxonomy" id="709986"/>
    <lineage>
        <taxon>Bacteria</taxon>
        <taxon>Thermotogati</taxon>
        <taxon>Deinococcota</taxon>
        <taxon>Deinococci</taxon>
        <taxon>Deinococcales</taxon>
        <taxon>Deinococcaceae</taxon>
        <taxon>Deinococcus</taxon>
    </lineage>
</organism>
<keyword evidence="5 8" id="KW-1133">Transmembrane helix</keyword>
<evidence type="ECO:0000313" key="10">
    <source>
        <dbReference type="Proteomes" id="UP000008635"/>
    </source>
</evidence>
<dbReference type="InterPro" id="IPR034804">
    <property type="entry name" value="SQR/QFR_C/D"/>
</dbReference>
<dbReference type="eggNOG" id="COG2142">
    <property type="taxonomic scope" value="Bacteria"/>
</dbReference>
<reference evidence="10" key="2">
    <citation type="submission" date="2011-01" db="EMBL/GenBank/DDBJ databases">
        <title>The complete genome of Deinococcus maricopensis DSM 21211.</title>
        <authorList>
            <consortium name="US DOE Joint Genome Institute (JGI-PGF)"/>
            <person name="Lucas S."/>
            <person name="Copeland A."/>
            <person name="Lapidus A."/>
            <person name="Goodwin L."/>
            <person name="Pitluck S."/>
            <person name="Kyrpides N."/>
            <person name="Mavromatis K."/>
            <person name="Pagani I."/>
            <person name="Ivanova N."/>
            <person name="Ovchinnikova G."/>
            <person name="Zeytun A."/>
            <person name="Detter J.C."/>
            <person name="Han C."/>
            <person name="Land M."/>
            <person name="Hauser L."/>
            <person name="Markowitz V."/>
            <person name="Cheng J.-F."/>
            <person name="Hugenholtz P."/>
            <person name="Woyke T."/>
            <person name="Wu D."/>
            <person name="Pukall R."/>
            <person name="Gehrich-Schroeter G."/>
            <person name="Brambilla E."/>
            <person name="Klenk H.-P."/>
            <person name="Eisen J.A."/>
        </authorList>
    </citation>
    <scope>NUCLEOTIDE SEQUENCE [LARGE SCALE GENOMIC DNA]</scope>
    <source>
        <strain evidence="10">DSM 21211 / LMG 22137 / NRRL B-23946 / LB-34</strain>
    </source>
</reference>
<dbReference type="GO" id="GO:0016020">
    <property type="term" value="C:membrane"/>
    <property type="evidence" value="ECO:0007669"/>
    <property type="project" value="UniProtKB-SubCell"/>
</dbReference>
<keyword evidence="3 8" id="KW-0812">Transmembrane</keyword>
<evidence type="ECO:0000313" key="9">
    <source>
        <dbReference type="EMBL" id="ADV66952.1"/>
    </source>
</evidence>
<keyword evidence="4" id="KW-0479">Metal-binding</keyword>
<name>E8U7B3_DEIML</name>
<feature type="transmembrane region" description="Helical" evidence="8">
    <location>
        <begin position="105"/>
        <end position="125"/>
    </location>
</feature>
<keyword evidence="10" id="KW-1185">Reference proteome</keyword>
<keyword evidence="6" id="KW-0408">Iron</keyword>
<dbReference type="GO" id="GO:0046872">
    <property type="term" value="F:metal ion binding"/>
    <property type="evidence" value="ECO:0007669"/>
    <property type="project" value="UniProtKB-KW"/>
</dbReference>
<feature type="transmembrane region" description="Helical" evidence="8">
    <location>
        <begin position="66"/>
        <end position="84"/>
    </location>
</feature>
<dbReference type="SUPFAM" id="SSF81343">
    <property type="entry name" value="Fumarate reductase respiratory complex transmembrane subunits"/>
    <property type="match status" value="1"/>
</dbReference>
<evidence type="ECO:0000256" key="4">
    <source>
        <dbReference type="ARBA" id="ARBA00022723"/>
    </source>
</evidence>
<evidence type="ECO:0000256" key="8">
    <source>
        <dbReference type="SAM" id="Phobius"/>
    </source>
</evidence>
<dbReference type="Pfam" id="PF01127">
    <property type="entry name" value="Sdh_cyt"/>
    <property type="match status" value="1"/>
</dbReference>
<dbReference type="Proteomes" id="UP000008635">
    <property type="component" value="Chromosome"/>
</dbReference>
<dbReference type="CDD" id="cd03500">
    <property type="entry name" value="SQR_TypeA_SdhD_like"/>
    <property type="match status" value="1"/>
</dbReference>
<protein>
    <submittedName>
        <fullName evidence="9">Succinate dehydrogenase cytochrome b subunit</fullName>
    </submittedName>
</protein>
<dbReference type="InterPro" id="IPR000701">
    <property type="entry name" value="SuccDH_FuR_B_TM-su"/>
</dbReference>
<evidence type="ECO:0000256" key="1">
    <source>
        <dbReference type="ARBA" id="ARBA00004370"/>
    </source>
</evidence>
<proteinExistence type="predicted"/>
<dbReference type="STRING" id="709986.Deima_1301"/>
<dbReference type="OrthoDB" id="67843at2"/>
<evidence type="ECO:0000256" key="5">
    <source>
        <dbReference type="ARBA" id="ARBA00022989"/>
    </source>
</evidence>
<reference evidence="9 10" key="1">
    <citation type="journal article" date="2011" name="Stand. Genomic Sci.">
        <title>Complete genome sequence of Deinococcus maricopensis type strain (LB-34).</title>
        <authorList>
            <person name="Pukall R."/>
            <person name="Zeytun A."/>
            <person name="Lucas S."/>
            <person name="Lapidus A."/>
            <person name="Hammon N."/>
            <person name="Deshpande S."/>
            <person name="Nolan M."/>
            <person name="Cheng J.F."/>
            <person name="Pitluck S."/>
            <person name="Liolios K."/>
            <person name="Pagani I."/>
            <person name="Mikhailova N."/>
            <person name="Ivanova N."/>
            <person name="Mavromatis K."/>
            <person name="Pati A."/>
            <person name="Tapia R."/>
            <person name="Han C."/>
            <person name="Goodwin L."/>
            <person name="Chen A."/>
            <person name="Palaniappan K."/>
            <person name="Land M."/>
            <person name="Hauser L."/>
            <person name="Chang Y.J."/>
            <person name="Jeffries C.D."/>
            <person name="Brambilla E.M."/>
            <person name="Rohde M."/>
            <person name="Goker M."/>
            <person name="Detter J.C."/>
            <person name="Woyke T."/>
            <person name="Bristow J."/>
            <person name="Eisen J.A."/>
            <person name="Markowitz V."/>
            <person name="Hugenholtz P."/>
            <person name="Kyrpides N.C."/>
            <person name="Klenk H.P."/>
        </authorList>
    </citation>
    <scope>NUCLEOTIDE SEQUENCE [LARGE SCALE GENOMIC DNA]</scope>
    <source>
        <strain evidence="10">DSM 21211 / LMG 22137 / NRRL B-23946 / LB-34</strain>
    </source>
</reference>
<evidence type="ECO:0000256" key="6">
    <source>
        <dbReference type="ARBA" id="ARBA00023004"/>
    </source>
</evidence>
<dbReference type="Gene3D" id="1.20.1300.10">
    <property type="entry name" value="Fumarate reductase/succinate dehydrogenase, transmembrane subunit"/>
    <property type="match status" value="1"/>
</dbReference>
<dbReference type="AlphaFoldDB" id="E8U7B3"/>
<feature type="transmembrane region" description="Helical" evidence="8">
    <location>
        <begin position="20"/>
        <end position="46"/>
    </location>
</feature>
<comment type="subcellular location">
    <subcellularLocation>
        <location evidence="1">Membrane</location>
    </subcellularLocation>
</comment>